<name>A0A7V6A4H0_9BACT</name>
<dbReference type="EMBL" id="DTGR01000141">
    <property type="protein sequence ID" value="HHS29806.1"/>
    <property type="molecule type" value="Genomic_DNA"/>
</dbReference>
<reference evidence="8" key="1">
    <citation type="journal article" date="2020" name="mSystems">
        <title>Genome- and Community-Level Interaction Insights into Carbon Utilization and Element Cycling Functions of Hydrothermarchaeota in Hydrothermal Sediment.</title>
        <authorList>
            <person name="Zhou Z."/>
            <person name="Liu Y."/>
            <person name="Xu W."/>
            <person name="Pan J."/>
            <person name="Luo Z.H."/>
            <person name="Li M."/>
        </authorList>
    </citation>
    <scope>NUCLEOTIDE SEQUENCE [LARGE SCALE GENOMIC DNA]</scope>
    <source>
        <strain evidence="8">SpSt-767</strain>
    </source>
</reference>
<accession>A0A7V6A4H0</accession>
<sequence length="331" mass="36670">MDILNLQAGPAYAMGLVGVFLGVSLLLAGTCQLIVKPLLARQEIRRRMMNRGNNERLGHVKILKDVQEIEDSLWAAIAKRIGALGKIENLQRNLMQADIYWRPATFLSVAGFAACGGFLVAFLKYGFLPAMGAAFLCGNIPFFVMRLKKNHKTKVIEKQMPEAMELLARSLRAGHALPSSIELAGKEIPDPLGTEMKTVYEEQRLGLSVPMALKRMGERVASQDLQYFVTAVMLQTETGGNLAEVMENIGYLIRERLKLKGKIQALTAEGKFSALILALLPFVVFFALTIVNRKYIETLFTDPAGIYIIGIGLFNIVIGIVWMKNIIKLDV</sequence>
<feature type="transmembrane region" description="Helical" evidence="6">
    <location>
        <begin position="12"/>
        <end position="39"/>
    </location>
</feature>
<evidence type="ECO:0000256" key="6">
    <source>
        <dbReference type="SAM" id="Phobius"/>
    </source>
</evidence>
<evidence type="ECO:0000256" key="4">
    <source>
        <dbReference type="ARBA" id="ARBA00022989"/>
    </source>
</evidence>
<dbReference type="AlphaFoldDB" id="A0A7V6A4H0"/>
<dbReference type="InterPro" id="IPR018076">
    <property type="entry name" value="T2SS_GspF_dom"/>
</dbReference>
<protein>
    <submittedName>
        <fullName evidence="8">Type II secretion system F family protein</fullName>
    </submittedName>
</protein>
<dbReference type="PANTHER" id="PTHR35007">
    <property type="entry name" value="INTEGRAL MEMBRANE PROTEIN-RELATED"/>
    <property type="match status" value="1"/>
</dbReference>
<dbReference type="PANTHER" id="PTHR35007:SF1">
    <property type="entry name" value="PILUS ASSEMBLY PROTEIN"/>
    <property type="match status" value="1"/>
</dbReference>
<keyword evidence="2" id="KW-1003">Cell membrane</keyword>
<comment type="caution">
    <text evidence="8">The sequence shown here is derived from an EMBL/GenBank/DDBJ whole genome shotgun (WGS) entry which is preliminary data.</text>
</comment>
<dbReference type="InterPro" id="IPR042094">
    <property type="entry name" value="T2SS_GspF_sf"/>
</dbReference>
<evidence type="ECO:0000256" key="1">
    <source>
        <dbReference type="ARBA" id="ARBA00004651"/>
    </source>
</evidence>
<evidence type="ECO:0000256" key="2">
    <source>
        <dbReference type="ARBA" id="ARBA00022475"/>
    </source>
</evidence>
<evidence type="ECO:0000313" key="8">
    <source>
        <dbReference type="EMBL" id="HHS29806.1"/>
    </source>
</evidence>
<keyword evidence="3 6" id="KW-0812">Transmembrane</keyword>
<organism evidence="8">
    <name type="scientific">Desulfobacca acetoxidans</name>
    <dbReference type="NCBI Taxonomy" id="60893"/>
    <lineage>
        <taxon>Bacteria</taxon>
        <taxon>Pseudomonadati</taxon>
        <taxon>Thermodesulfobacteriota</taxon>
        <taxon>Desulfobaccia</taxon>
        <taxon>Desulfobaccales</taxon>
        <taxon>Desulfobaccaceae</taxon>
        <taxon>Desulfobacca</taxon>
    </lineage>
</organism>
<evidence type="ECO:0000259" key="7">
    <source>
        <dbReference type="Pfam" id="PF00482"/>
    </source>
</evidence>
<proteinExistence type="predicted"/>
<gene>
    <name evidence="8" type="ORF">ENV52_08915</name>
</gene>
<dbReference type="Pfam" id="PF00482">
    <property type="entry name" value="T2SSF"/>
    <property type="match status" value="1"/>
</dbReference>
<feature type="domain" description="Type II secretion system protein GspF" evidence="7">
    <location>
        <begin position="164"/>
        <end position="288"/>
    </location>
</feature>
<feature type="transmembrane region" description="Helical" evidence="6">
    <location>
        <begin position="304"/>
        <end position="323"/>
    </location>
</feature>
<dbReference type="GO" id="GO:0005886">
    <property type="term" value="C:plasma membrane"/>
    <property type="evidence" value="ECO:0007669"/>
    <property type="project" value="UniProtKB-SubCell"/>
</dbReference>
<feature type="transmembrane region" description="Helical" evidence="6">
    <location>
        <begin position="127"/>
        <end position="144"/>
    </location>
</feature>
<feature type="transmembrane region" description="Helical" evidence="6">
    <location>
        <begin position="272"/>
        <end position="292"/>
    </location>
</feature>
<evidence type="ECO:0000256" key="3">
    <source>
        <dbReference type="ARBA" id="ARBA00022692"/>
    </source>
</evidence>
<dbReference type="Gene3D" id="1.20.81.30">
    <property type="entry name" value="Type II secretion system (T2SS), domain F"/>
    <property type="match status" value="1"/>
</dbReference>
<evidence type="ECO:0000256" key="5">
    <source>
        <dbReference type="ARBA" id="ARBA00023136"/>
    </source>
</evidence>
<keyword evidence="5 6" id="KW-0472">Membrane</keyword>
<feature type="transmembrane region" description="Helical" evidence="6">
    <location>
        <begin position="99"/>
        <end position="121"/>
    </location>
</feature>
<comment type="subcellular location">
    <subcellularLocation>
        <location evidence="1">Cell membrane</location>
        <topology evidence="1">Multi-pass membrane protein</topology>
    </subcellularLocation>
</comment>
<keyword evidence="4 6" id="KW-1133">Transmembrane helix</keyword>